<dbReference type="Proteomes" id="UP001141552">
    <property type="component" value="Unassembled WGS sequence"/>
</dbReference>
<dbReference type="SUPFAM" id="SSF52266">
    <property type="entry name" value="SGNH hydrolase"/>
    <property type="match status" value="1"/>
</dbReference>
<dbReference type="Gene3D" id="3.40.50.1110">
    <property type="entry name" value="SGNH hydrolase"/>
    <property type="match status" value="1"/>
</dbReference>
<evidence type="ECO:0000256" key="2">
    <source>
        <dbReference type="ARBA" id="ARBA00022801"/>
    </source>
</evidence>
<sequence length="363" mass="39774">MMGNNASSYSMTLVIIFGIFIFRLSCSKAQEVPAMFVLGDSLVDVGNNNFLPASIAKANYPHYGMDFPTRRPTGRFSNGKNAADLLAEKLGLPSPPPFMSLIANKDTSAYTTGVSFASSGAGIFNSSDIKLSIPLTTQIGYYEYVYQNLVGMLGQSGAQDRISKSVFLIVVGNNDIFDYFGSRDLRNQNTPVAFIKVMARTLKVLLKRLHASGARKFVVPGIGAIGCIPLQRSMTPTQECNEDLNALASAYNHVLKTMLQELKSELNDISYSFHDTYAVAQNINQNPATYGFTELKAACCGLGKLRAQSPCLPVSMFCLNRRDHMWWDLIHPTEATDAILVDAMFDGPLQYNCPINVKQLVAV</sequence>
<evidence type="ECO:0000313" key="6">
    <source>
        <dbReference type="Proteomes" id="UP001141552"/>
    </source>
</evidence>
<dbReference type="PANTHER" id="PTHR45648:SF106">
    <property type="entry name" value="ANTHER-SPECIFIC PROLINE-RICH PROTEIN APG"/>
    <property type="match status" value="1"/>
</dbReference>
<feature type="signal peptide" evidence="4">
    <location>
        <begin position="1"/>
        <end position="29"/>
    </location>
</feature>
<keyword evidence="4" id="KW-0732">Signal</keyword>
<reference evidence="5" key="2">
    <citation type="journal article" date="2023" name="Plants (Basel)">
        <title>Annotation of the Turnera subulata (Passifloraceae) Draft Genome Reveals the S-Locus Evolved after the Divergence of Turneroideae from Passifloroideae in a Stepwise Manner.</title>
        <authorList>
            <person name="Henning P.M."/>
            <person name="Roalson E.H."/>
            <person name="Mir W."/>
            <person name="McCubbin A.G."/>
            <person name="Shore J.S."/>
        </authorList>
    </citation>
    <scope>NUCLEOTIDE SEQUENCE</scope>
    <source>
        <strain evidence="5">F60SS</strain>
    </source>
</reference>
<keyword evidence="2" id="KW-0378">Hydrolase</keyword>
<gene>
    <name evidence="5" type="ORF">Tsubulata_002353</name>
</gene>
<evidence type="ECO:0000256" key="1">
    <source>
        <dbReference type="ARBA" id="ARBA00008668"/>
    </source>
</evidence>
<organism evidence="5 6">
    <name type="scientific">Turnera subulata</name>
    <dbReference type="NCBI Taxonomy" id="218843"/>
    <lineage>
        <taxon>Eukaryota</taxon>
        <taxon>Viridiplantae</taxon>
        <taxon>Streptophyta</taxon>
        <taxon>Embryophyta</taxon>
        <taxon>Tracheophyta</taxon>
        <taxon>Spermatophyta</taxon>
        <taxon>Magnoliopsida</taxon>
        <taxon>eudicotyledons</taxon>
        <taxon>Gunneridae</taxon>
        <taxon>Pentapetalae</taxon>
        <taxon>rosids</taxon>
        <taxon>fabids</taxon>
        <taxon>Malpighiales</taxon>
        <taxon>Passifloraceae</taxon>
        <taxon>Turnera</taxon>
    </lineage>
</organism>
<keyword evidence="3" id="KW-0443">Lipid metabolism</keyword>
<reference evidence="5" key="1">
    <citation type="submission" date="2022-02" db="EMBL/GenBank/DDBJ databases">
        <authorList>
            <person name="Henning P.M."/>
            <person name="McCubbin A.G."/>
            <person name="Shore J.S."/>
        </authorList>
    </citation>
    <scope>NUCLEOTIDE SEQUENCE</scope>
    <source>
        <strain evidence="5">F60SS</strain>
        <tissue evidence="5">Leaves</tissue>
    </source>
</reference>
<proteinExistence type="inferred from homology"/>
<name>A0A9Q0G718_9ROSI</name>
<dbReference type="InterPro" id="IPR036514">
    <property type="entry name" value="SGNH_hydro_sf"/>
</dbReference>
<keyword evidence="6" id="KW-1185">Reference proteome</keyword>
<dbReference type="AlphaFoldDB" id="A0A9Q0G718"/>
<dbReference type="PANTHER" id="PTHR45648">
    <property type="entry name" value="GDSL LIPASE/ACYLHYDROLASE FAMILY PROTEIN (AFU_ORTHOLOGUE AFUA_4G14700)"/>
    <property type="match status" value="1"/>
</dbReference>
<dbReference type="Pfam" id="PF00657">
    <property type="entry name" value="Lipase_GDSL"/>
    <property type="match status" value="1"/>
</dbReference>
<evidence type="ECO:0000256" key="4">
    <source>
        <dbReference type="SAM" id="SignalP"/>
    </source>
</evidence>
<comment type="similarity">
    <text evidence="1">Belongs to the 'GDSL' lipolytic enzyme family.</text>
</comment>
<accession>A0A9Q0G718</accession>
<dbReference type="InterPro" id="IPR001087">
    <property type="entry name" value="GDSL"/>
</dbReference>
<comment type="caution">
    <text evidence="5">The sequence shown here is derived from an EMBL/GenBank/DDBJ whole genome shotgun (WGS) entry which is preliminary data.</text>
</comment>
<dbReference type="CDD" id="cd01837">
    <property type="entry name" value="SGNH_plant_lipase_like"/>
    <property type="match status" value="1"/>
</dbReference>
<feature type="chain" id="PRO_5040361565" description="GDSL esterase/lipase" evidence="4">
    <location>
        <begin position="30"/>
        <end position="363"/>
    </location>
</feature>
<dbReference type="EMBL" id="JAKUCV010001966">
    <property type="protein sequence ID" value="KAJ4844392.1"/>
    <property type="molecule type" value="Genomic_DNA"/>
</dbReference>
<dbReference type="GO" id="GO:0016042">
    <property type="term" value="P:lipid catabolic process"/>
    <property type="evidence" value="ECO:0007669"/>
    <property type="project" value="UniProtKB-KW"/>
</dbReference>
<dbReference type="InterPro" id="IPR035669">
    <property type="entry name" value="SGNH_plant_lipase-like"/>
</dbReference>
<evidence type="ECO:0000313" key="5">
    <source>
        <dbReference type="EMBL" id="KAJ4844392.1"/>
    </source>
</evidence>
<evidence type="ECO:0008006" key="7">
    <source>
        <dbReference type="Google" id="ProtNLM"/>
    </source>
</evidence>
<keyword evidence="3" id="KW-0442">Lipid degradation</keyword>
<evidence type="ECO:0000256" key="3">
    <source>
        <dbReference type="ARBA" id="ARBA00022963"/>
    </source>
</evidence>
<dbReference type="InterPro" id="IPR051058">
    <property type="entry name" value="GDSL_Est/Lipase"/>
</dbReference>
<dbReference type="OrthoDB" id="1600564at2759"/>
<dbReference type="GO" id="GO:0016788">
    <property type="term" value="F:hydrolase activity, acting on ester bonds"/>
    <property type="evidence" value="ECO:0007669"/>
    <property type="project" value="InterPro"/>
</dbReference>
<protein>
    <recommendedName>
        <fullName evidence="7">GDSL esterase/lipase</fullName>
    </recommendedName>
</protein>